<evidence type="ECO:0000256" key="1">
    <source>
        <dbReference type="ARBA" id="ARBA00006475"/>
    </source>
</evidence>
<name>A0A9W9VSU0_9EURO</name>
<evidence type="ECO:0008006" key="6">
    <source>
        <dbReference type="Google" id="ProtNLM"/>
    </source>
</evidence>
<dbReference type="InterPro" id="IPR012336">
    <property type="entry name" value="Thioredoxin-like_fold"/>
</dbReference>
<comment type="similarity">
    <text evidence="1">Belongs to the FAX family.</text>
</comment>
<dbReference type="InterPro" id="IPR050931">
    <property type="entry name" value="Mito_Protein_Transport_Metaxin"/>
</dbReference>
<comment type="caution">
    <text evidence="4">The sequence shown here is derived from an EMBL/GenBank/DDBJ whole genome shotgun (WGS) entry which is preliminary data.</text>
</comment>
<reference evidence="4" key="2">
    <citation type="journal article" date="2023" name="IMA Fungus">
        <title>Comparative genomic study of the Penicillium genus elucidates a diverse pangenome and 15 lateral gene transfer events.</title>
        <authorList>
            <person name="Petersen C."/>
            <person name="Sorensen T."/>
            <person name="Nielsen M.R."/>
            <person name="Sondergaard T.E."/>
            <person name="Sorensen J.L."/>
            <person name="Fitzpatrick D.A."/>
            <person name="Frisvad J.C."/>
            <person name="Nielsen K.L."/>
        </authorList>
    </citation>
    <scope>NUCLEOTIDE SEQUENCE</scope>
    <source>
        <strain evidence="4">IBT 29677</strain>
    </source>
</reference>
<dbReference type="PANTHER" id="PTHR12289">
    <property type="entry name" value="METAXIN RELATED"/>
    <property type="match status" value="1"/>
</dbReference>
<organism evidence="4 5">
    <name type="scientific">Penicillium cosmopolitanum</name>
    <dbReference type="NCBI Taxonomy" id="1131564"/>
    <lineage>
        <taxon>Eukaryota</taxon>
        <taxon>Fungi</taxon>
        <taxon>Dikarya</taxon>
        <taxon>Ascomycota</taxon>
        <taxon>Pezizomycotina</taxon>
        <taxon>Eurotiomycetes</taxon>
        <taxon>Eurotiomycetidae</taxon>
        <taxon>Eurotiales</taxon>
        <taxon>Aspergillaceae</taxon>
        <taxon>Penicillium</taxon>
    </lineage>
</organism>
<dbReference type="Proteomes" id="UP001147747">
    <property type="component" value="Unassembled WGS sequence"/>
</dbReference>
<dbReference type="InterPro" id="IPR026928">
    <property type="entry name" value="FAX/IsoI-like"/>
</dbReference>
<feature type="domain" description="Thioredoxin-like fold" evidence="3">
    <location>
        <begin position="26"/>
        <end position="125"/>
    </location>
</feature>
<dbReference type="CDD" id="cd03193">
    <property type="entry name" value="GST_C_Metaxin"/>
    <property type="match status" value="1"/>
</dbReference>
<dbReference type="Pfam" id="PF17172">
    <property type="entry name" value="GST_N_4"/>
    <property type="match status" value="1"/>
</dbReference>
<sequence length="260" mass="29028">MAASNSAPVITVFRGFPEKGCYTWSPFVTKLEARLRFGGISYSVEAGSPLKAPRGKVPYITLMHDGQSQSIGDSGLIINLFIESGYLNDLNSQLSPVEKAHDISTRALLEDKLYFYQGQERWIENYYTMRAKILGGLPWPVQVIVGNLAYNKQVRTLRGQGTGTFSAGEITVFRANIWESLNALVSAAQAQYQDREGPFWLWGGDMPTEADATLFGFIVSALICEARSPTTKKVVNSYPALVSYAGRIHDKYFPDYERWE</sequence>
<dbReference type="SFLD" id="SFLDS00019">
    <property type="entry name" value="Glutathione_Transferase_(cytos"/>
    <property type="match status" value="1"/>
</dbReference>
<dbReference type="Pfam" id="PF17171">
    <property type="entry name" value="GST_C_6"/>
    <property type="match status" value="1"/>
</dbReference>
<dbReference type="GO" id="GO:0005737">
    <property type="term" value="C:cytoplasm"/>
    <property type="evidence" value="ECO:0007669"/>
    <property type="project" value="TreeGrafter"/>
</dbReference>
<dbReference type="SFLD" id="SFLDG01180">
    <property type="entry name" value="SUF1"/>
    <property type="match status" value="1"/>
</dbReference>
<evidence type="ECO:0000259" key="3">
    <source>
        <dbReference type="Pfam" id="PF17172"/>
    </source>
</evidence>
<keyword evidence="5" id="KW-1185">Reference proteome</keyword>
<dbReference type="RefSeq" id="XP_056486358.1">
    <property type="nucleotide sequence ID" value="XM_056635738.1"/>
</dbReference>
<reference evidence="4" key="1">
    <citation type="submission" date="2022-12" db="EMBL/GenBank/DDBJ databases">
        <authorList>
            <person name="Petersen C."/>
        </authorList>
    </citation>
    <scope>NUCLEOTIDE SEQUENCE</scope>
    <source>
        <strain evidence="4">IBT 29677</strain>
    </source>
</reference>
<dbReference type="EMBL" id="JAPZBU010000009">
    <property type="protein sequence ID" value="KAJ5388560.1"/>
    <property type="molecule type" value="Genomic_DNA"/>
</dbReference>
<dbReference type="SFLD" id="SFLDG01200">
    <property type="entry name" value="SUF1.1"/>
    <property type="match status" value="1"/>
</dbReference>
<feature type="domain" description="Metaxin glutathione S-transferase" evidence="2">
    <location>
        <begin position="200"/>
        <end position="248"/>
    </location>
</feature>
<proteinExistence type="inferred from homology"/>
<evidence type="ECO:0000313" key="5">
    <source>
        <dbReference type="Proteomes" id="UP001147747"/>
    </source>
</evidence>
<dbReference type="InterPro" id="IPR040079">
    <property type="entry name" value="Glutathione_S-Trfase"/>
</dbReference>
<evidence type="ECO:0000259" key="2">
    <source>
        <dbReference type="Pfam" id="PF17171"/>
    </source>
</evidence>
<dbReference type="AlphaFoldDB" id="A0A9W9VSU0"/>
<protein>
    <recommendedName>
        <fullName evidence="6">Thioredoxin-like fold domain-containing protein</fullName>
    </recommendedName>
</protein>
<accession>A0A9W9VSU0</accession>
<dbReference type="PANTHER" id="PTHR12289:SF41">
    <property type="entry name" value="FAILED AXON CONNECTIONS-RELATED"/>
    <property type="match status" value="1"/>
</dbReference>
<dbReference type="GeneID" id="81374718"/>
<gene>
    <name evidence="4" type="ORF">N7509_011101</name>
</gene>
<evidence type="ECO:0000313" key="4">
    <source>
        <dbReference type="EMBL" id="KAJ5388560.1"/>
    </source>
</evidence>
<dbReference type="OrthoDB" id="5809458at2759"/>
<dbReference type="InterPro" id="IPR033468">
    <property type="entry name" value="Metaxin_GST"/>
</dbReference>